<dbReference type="InterPro" id="IPR051199">
    <property type="entry name" value="LPS_LOS_Heptosyltrfase"/>
</dbReference>
<dbReference type="EMBL" id="UINC01075793">
    <property type="protein sequence ID" value="SVC14330.1"/>
    <property type="molecule type" value="Genomic_DNA"/>
</dbReference>
<protein>
    <submittedName>
        <fullName evidence="1">Uncharacterized protein</fullName>
    </submittedName>
</protein>
<organism evidence="1">
    <name type="scientific">marine metagenome</name>
    <dbReference type="NCBI Taxonomy" id="408172"/>
    <lineage>
        <taxon>unclassified sequences</taxon>
        <taxon>metagenomes</taxon>
        <taxon>ecological metagenomes</taxon>
    </lineage>
</organism>
<dbReference type="GO" id="GO:0005829">
    <property type="term" value="C:cytosol"/>
    <property type="evidence" value="ECO:0007669"/>
    <property type="project" value="TreeGrafter"/>
</dbReference>
<dbReference type="SUPFAM" id="SSF53756">
    <property type="entry name" value="UDP-Glycosyltransferase/glycogen phosphorylase"/>
    <property type="match status" value="1"/>
</dbReference>
<accession>A0A382JQF1</accession>
<dbReference type="Gene3D" id="3.40.50.2000">
    <property type="entry name" value="Glycogen Phosphorylase B"/>
    <property type="match status" value="1"/>
</dbReference>
<reference evidence="1" key="1">
    <citation type="submission" date="2018-05" db="EMBL/GenBank/DDBJ databases">
        <authorList>
            <person name="Lanie J.A."/>
            <person name="Ng W.-L."/>
            <person name="Kazmierczak K.M."/>
            <person name="Andrzejewski T.M."/>
            <person name="Davidsen T.M."/>
            <person name="Wayne K.J."/>
            <person name="Tettelin H."/>
            <person name="Glass J.I."/>
            <person name="Rusch D."/>
            <person name="Podicherti R."/>
            <person name="Tsui H.-C.T."/>
            <person name="Winkler M.E."/>
        </authorList>
    </citation>
    <scope>NUCLEOTIDE SEQUENCE</scope>
</reference>
<name>A0A382JQF1_9ZZZZ</name>
<dbReference type="GO" id="GO:0008713">
    <property type="term" value="F:ADP-heptose-lipopolysaccharide heptosyltransferase activity"/>
    <property type="evidence" value="ECO:0007669"/>
    <property type="project" value="TreeGrafter"/>
</dbReference>
<proteinExistence type="predicted"/>
<dbReference type="PANTHER" id="PTHR30160">
    <property type="entry name" value="TETRAACYLDISACCHARIDE 4'-KINASE-RELATED"/>
    <property type="match status" value="1"/>
</dbReference>
<sequence>MSNILIIKHGSLGDIAQASGAIQDISENHKNDQTYLLTTKPYFDLFKKNPFIHDVILDKRLSKFNLIYLYSLMRKLKKLTFQKVYDLQNSSRTKFYKNILFPNINVNKWSSSETTLPSGKTKEEFDKIPVLDRFEHQLKFSGVSTNHTMKSDFSWSCSNIDQIKKNYNLENYIILFPFCSAHLINKKWPYYNELI</sequence>
<evidence type="ECO:0000313" key="1">
    <source>
        <dbReference type="EMBL" id="SVC14330.1"/>
    </source>
</evidence>
<dbReference type="GO" id="GO:0009244">
    <property type="term" value="P:lipopolysaccharide core region biosynthetic process"/>
    <property type="evidence" value="ECO:0007669"/>
    <property type="project" value="TreeGrafter"/>
</dbReference>
<feature type="non-terminal residue" evidence="1">
    <location>
        <position position="195"/>
    </location>
</feature>
<dbReference type="AlphaFoldDB" id="A0A382JQF1"/>
<gene>
    <name evidence="1" type="ORF">METZ01_LOCUS267184</name>
</gene>